<evidence type="ECO:0000313" key="7">
    <source>
        <dbReference type="Proteomes" id="UP000474159"/>
    </source>
</evidence>
<evidence type="ECO:0000313" key="6">
    <source>
        <dbReference type="EMBL" id="KAB1080718.1"/>
    </source>
</evidence>
<dbReference type="RefSeq" id="WP_150998154.1">
    <property type="nucleotide sequence ID" value="NZ_VZZK01000004.1"/>
</dbReference>
<keyword evidence="3 6" id="KW-0378">Hydrolase</keyword>
<dbReference type="FunFam" id="3.20.20.140:FF:000014">
    <property type="entry name" value="5-methylthioadenosine/S-adenosylhomocysteine deaminase"/>
    <property type="match status" value="1"/>
</dbReference>
<sequence length="453" mass="49372">MTQAETAPRLWIRDPLAILAEGAGGGIVVQGSRIVERVPAGARPAIPVDETFEAGRHVVIPGLVNTHHHFFQTLTRAHPLAINKPLFPWLKALYTVWHRLTPEAFRLASRLAYTELLLSGCTTAGDHHYLFPKGLEASVDIQVEEAREVGIRAHVTRGSMSLSERDGGLPPDSLVQDDDTILSDSERVLGMFHDTRPGAMVQIGLAPCSPFNVTKRLMRESAALAERHDCRLHTHLGETLDEDAYCLAAFGQRPVDYLEEVGWMNPRTWLAHGIHFNDDEVARLGRAGVGVCHCPTSNMTLASGRCRTCELEAAGSPIGLGVDGSASNDNSNLIEGVRHALMLNRLTYGAEAVTHLDALRWATEGSARCLGRSDIGRIAEGREADLALFTLDELRFSGAHDPLAALVLCGAYRADRVMVAGRWRVLDGHPLGIETGRLREDHTRLALDLFGGA</sequence>
<feature type="domain" description="Amidohydrolase-related" evidence="5">
    <location>
        <begin position="58"/>
        <end position="423"/>
    </location>
</feature>
<dbReference type="Pfam" id="PF01979">
    <property type="entry name" value="Amidohydro_1"/>
    <property type="match status" value="1"/>
</dbReference>
<dbReference type="EC" id="3.5.4.32" evidence="6"/>
<dbReference type="EMBL" id="VZZK01000004">
    <property type="protein sequence ID" value="KAB1080718.1"/>
    <property type="molecule type" value="Genomic_DNA"/>
</dbReference>
<dbReference type="PANTHER" id="PTHR43794">
    <property type="entry name" value="AMINOHYDROLASE SSNA-RELATED"/>
    <property type="match status" value="1"/>
</dbReference>
<keyword evidence="2" id="KW-0479">Metal-binding</keyword>
<evidence type="ECO:0000256" key="1">
    <source>
        <dbReference type="ARBA" id="ARBA00006745"/>
    </source>
</evidence>
<dbReference type="InterPro" id="IPR006680">
    <property type="entry name" value="Amidohydro-rel"/>
</dbReference>
<keyword evidence="7" id="KW-1185">Reference proteome</keyword>
<dbReference type="Gene3D" id="3.20.20.140">
    <property type="entry name" value="Metal-dependent hydrolases"/>
    <property type="match status" value="1"/>
</dbReference>
<name>A0A6L3T218_9HYPH</name>
<keyword evidence="4" id="KW-0862">Zinc</keyword>
<gene>
    <name evidence="6" type="ORF">F6X53_05990</name>
</gene>
<dbReference type="SUPFAM" id="SSF51556">
    <property type="entry name" value="Metallo-dependent hydrolases"/>
    <property type="match status" value="1"/>
</dbReference>
<dbReference type="CDD" id="cd01298">
    <property type="entry name" value="ATZ_TRZ_like"/>
    <property type="match status" value="1"/>
</dbReference>
<dbReference type="Proteomes" id="UP000474159">
    <property type="component" value="Unassembled WGS sequence"/>
</dbReference>
<dbReference type="InterPro" id="IPR011059">
    <property type="entry name" value="Metal-dep_hydrolase_composite"/>
</dbReference>
<comment type="similarity">
    <text evidence="1">Belongs to the metallo-dependent hydrolases superfamily. ATZ/TRZ family.</text>
</comment>
<comment type="caution">
    <text evidence="6">The sequence shown here is derived from an EMBL/GenBank/DDBJ whole genome shotgun (WGS) entry which is preliminary data.</text>
</comment>
<evidence type="ECO:0000256" key="4">
    <source>
        <dbReference type="ARBA" id="ARBA00022833"/>
    </source>
</evidence>
<proteinExistence type="inferred from homology"/>
<evidence type="ECO:0000256" key="2">
    <source>
        <dbReference type="ARBA" id="ARBA00022723"/>
    </source>
</evidence>
<dbReference type="SUPFAM" id="SSF51338">
    <property type="entry name" value="Composite domain of metallo-dependent hydrolases"/>
    <property type="match status" value="1"/>
</dbReference>
<dbReference type="PANTHER" id="PTHR43794:SF11">
    <property type="entry name" value="AMIDOHYDROLASE-RELATED DOMAIN-CONTAINING PROTEIN"/>
    <property type="match status" value="1"/>
</dbReference>
<dbReference type="GO" id="GO:0102127">
    <property type="term" value="F:8-oxoguanine deaminase activity"/>
    <property type="evidence" value="ECO:0007669"/>
    <property type="project" value="UniProtKB-EC"/>
</dbReference>
<dbReference type="InterPro" id="IPR050287">
    <property type="entry name" value="MTA/SAH_deaminase"/>
</dbReference>
<dbReference type="GO" id="GO:0046872">
    <property type="term" value="F:metal ion binding"/>
    <property type="evidence" value="ECO:0007669"/>
    <property type="project" value="UniProtKB-KW"/>
</dbReference>
<dbReference type="Gene3D" id="2.30.40.10">
    <property type="entry name" value="Urease, subunit C, domain 1"/>
    <property type="match status" value="1"/>
</dbReference>
<evidence type="ECO:0000259" key="5">
    <source>
        <dbReference type="Pfam" id="PF01979"/>
    </source>
</evidence>
<reference evidence="6 7" key="1">
    <citation type="submission" date="2019-09" db="EMBL/GenBank/DDBJ databases">
        <title>YIM 48816 draft genome.</title>
        <authorList>
            <person name="Jiang L."/>
        </authorList>
    </citation>
    <scope>NUCLEOTIDE SEQUENCE [LARGE SCALE GENOMIC DNA]</scope>
    <source>
        <strain evidence="6 7">YIM 48816</strain>
    </source>
</reference>
<dbReference type="AlphaFoldDB" id="A0A6L3T218"/>
<dbReference type="OrthoDB" id="9796020at2"/>
<protein>
    <submittedName>
        <fullName evidence="6">8-oxoguanine deaminase</fullName>
        <ecNumber evidence="6">3.5.4.32</ecNumber>
    </submittedName>
</protein>
<evidence type="ECO:0000256" key="3">
    <source>
        <dbReference type="ARBA" id="ARBA00022801"/>
    </source>
</evidence>
<dbReference type="GO" id="GO:0019239">
    <property type="term" value="F:deaminase activity"/>
    <property type="evidence" value="ECO:0007669"/>
    <property type="project" value="UniProtKB-ARBA"/>
</dbReference>
<accession>A0A6L3T218</accession>
<dbReference type="InterPro" id="IPR032466">
    <property type="entry name" value="Metal_Hydrolase"/>
</dbReference>
<dbReference type="NCBIfam" id="NF006055">
    <property type="entry name" value="PRK08203.1"/>
    <property type="match status" value="1"/>
</dbReference>
<organism evidence="6 7">
    <name type="scientific">Methylobacterium soli</name>
    <dbReference type="NCBI Taxonomy" id="553447"/>
    <lineage>
        <taxon>Bacteria</taxon>
        <taxon>Pseudomonadati</taxon>
        <taxon>Pseudomonadota</taxon>
        <taxon>Alphaproteobacteria</taxon>
        <taxon>Hyphomicrobiales</taxon>
        <taxon>Methylobacteriaceae</taxon>
        <taxon>Methylobacterium</taxon>
    </lineage>
</organism>